<name>A0A6A6F1P2_9PEZI</name>
<evidence type="ECO:0000313" key="1">
    <source>
        <dbReference type="EMBL" id="KAF2208398.1"/>
    </source>
</evidence>
<dbReference type="Proteomes" id="UP000799539">
    <property type="component" value="Unassembled WGS sequence"/>
</dbReference>
<reference evidence="1" key="1">
    <citation type="journal article" date="2020" name="Stud. Mycol.">
        <title>101 Dothideomycetes genomes: a test case for predicting lifestyles and emergence of pathogens.</title>
        <authorList>
            <person name="Haridas S."/>
            <person name="Albert R."/>
            <person name="Binder M."/>
            <person name="Bloem J."/>
            <person name="Labutti K."/>
            <person name="Salamov A."/>
            <person name="Andreopoulos B."/>
            <person name="Baker S."/>
            <person name="Barry K."/>
            <person name="Bills G."/>
            <person name="Bluhm B."/>
            <person name="Cannon C."/>
            <person name="Castanera R."/>
            <person name="Culley D."/>
            <person name="Daum C."/>
            <person name="Ezra D."/>
            <person name="Gonzalez J."/>
            <person name="Henrissat B."/>
            <person name="Kuo A."/>
            <person name="Liang C."/>
            <person name="Lipzen A."/>
            <person name="Lutzoni F."/>
            <person name="Magnuson J."/>
            <person name="Mondo S."/>
            <person name="Nolan M."/>
            <person name="Ohm R."/>
            <person name="Pangilinan J."/>
            <person name="Park H.-J."/>
            <person name="Ramirez L."/>
            <person name="Alfaro M."/>
            <person name="Sun H."/>
            <person name="Tritt A."/>
            <person name="Yoshinaga Y."/>
            <person name="Zwiers L.-H."/>
            <person name="Turgeon B."/>
            <person name="Goodwin S."/>
            <person name="Spatafora J."/>
            <person name="Crous P."/>
            <person name="Grigoriev I."/>
        </authorList>
    </citation>
    <scope>NUCLEOTIDE SEQUENCE</scope>
    <source>
        <strain evidence="1">SCOH1-5</strain>
    </source>
</reference>
<dbReference type="EMBL" id="ML992694">
    <property type="protein sequence ID" value="KAF2208398.1"/>
    <property type="molecule type" value="Genomic_DNA"/>
</dbReference>
<evidence type="ECO:0000313" key="2">
    <source>
        <dbReference type="Proteomes" id="UP000799539"/>
    </source>
</evidence>
<gene>
    <name evidence="1" type="ORF">CERZMDRAFT_101465</name>
</gene>
<dbReference type="AlphaFoldDB" id="A0A6A6F1P2"/>
<sequence length="143" mass="16196">MANARMVERYEQRRILEYNDDAAARQHLIGTLDPPVYKPHSEPTPAVAPVLKALYQMRPSTCSARTPLAQDVRAHLTLPKVVGEKVDQTLVYVDREVYEATLRHLQALKGSLIPSDVSQRTTALECLAGPWLQLARWSFEYQP</sequence>
<organism evidence="1 2">
    <name type="scientific">Cercospora zeae-maydis SCOH1-5</name>
    <dbReference type="NCBI Taxonomy" id="717836"/>
    <lineage>
        <taxon>Eukaryota</taxon>
        <taxon>Fungi</taxon>
        <taxon>Dikarya</taxon>
        <taxon>Ascomycota</taxon>
        <taxon>Pezizomycotina</taxon>
        <taxon>Dothideomycetes</taxon>
        <taxon>Dothideomycetidae</taxon>
        <taxon>Mycosphaerellales</taxon>
        <taxon>Mycosphaerellaceae</taxon>
        <taxon>Cercospora</taxon>
    </lineage>
</organism>
<accession>A0A6A6F1P2</accession>
<keyword evidence="2" id="KW-1185">Reference proteome</keyword>
<proteinExistence type="predicted"/>
<protein>
    <submittedName>
        <fullName evidence="1">Uncharacterized protein</fullName>
    </submittedName>
</protein>